<dbReference type="Proteomes" id="UP000078520">
    <property type="component" value="Unassembled WGS sequence"/>
</dbReference>
<evidence type="ECO:0000313" key="3">
    <source>
        <dbReference type="Proteomes" id="UP000078520"/>
    </source>
</evidence>
<feature type="transmembrane region" description="Helical" evidence="1">
    <location>
        <begin position="370"/>
        <end position="391"/>
    </location>
</feature>
<proteinExistence type="predicted"/>
<dbReference type="RefSeq" id="WP_064207953.1">
    <property type="nucleotide sequence ID" value="NZ_LVKH01000017.1"/>
</dbReference>
<keyword evidence="1" id="KW-1133">Transmembrane helix</keyword>
<feature type="transmembrane region" description="Helical" evidence="1">
    <location>
        <begin position="6"/>
        <end position="32"/>
    </location>
</feature>
<feature type="transmembrane region" description="Helical" evidence="1">
    <location>
        <begin position="96"/>
        <end position="117"/>
    </location>
</feature>
<name>A0A179CIJ7_9LACO</name>
<sequence length="397" mass="44317">MAVGVALLMLSHLLSVALCAEIFVVLLLITLFKEKKLSLSRWMGLVKAGILALGLSLPIFVLLFSEYFHKGVEGPYSGVYIVQNLSSLFTDSMNNLATWSSIGLILLVIALTGWKWVSHENCEFTLYVMMIGILLLSTAIFPWKSFNHTPFAVIQLPCRYLTYAILFGAVLGSGGIATLLRKLPQSSERLAVIVVVPLMLLSYFGAIAPLTNSLENSASNILCKLNPGQHQILNNKILNNQNYKDQFAYWAFTGEVDYYSTKSRTLGMRPGTPTWDAITKNPRVDSIVENTLFVNGKNHHYRVAYKPNRFDFDVTLNKLATVDFPVVKYAGTDAIDNGKKVKVDLSQRGTAQLKLSAGENHVEIGFKPPFFYYVSIVIMLISWIGTLFLGCRRKIKR</sequence>
<dbReference type="AlphaFoldDB" id="A0A179CIJ7"/>
<reference evidence="3" key="1">
    <citation type="submission" date="2016-03" db="EMBL/GenBank/DDBJ databases">
        <authorList>
            <person name="Johnson T.J."/>
            <person name="Youmans B."/>
            <person name="Case K."/>
            <person name="Noll S."/>
        </authorList>
    </citation>
    <scope>NUCLEOTIDE SEQUENCE [LARGE SCALE GENOMIC DNA]</scope>
    <source>
        <strain evidence="3">UMNLAv8</strain>
    </source>
</reference>
<accession>A0A179CIJ7</accession>
<feature type="transmembrane region" description="Helical" evidence="1">
    <location>
        <begin position="161"/>
        <end position="180"/>
    </location>
</feature>
<feature type="transmembrane region" description="Helical" evidence="1">
    <location>
        <begin position="124"/>
        <end position="141"/>
    </location>
</feature>
<evidence type="ECO:0000313" key="2">
    <source>
        <dbReference type="EMBL" id="OAQ06804.1"/>
    </source>
</evidence>
<keyword evidence="1" id="KW-0812">Transmembrane</keyword>
<keyword evidence="1" id="KW-0472">Membrane</keyword>
<organism evidence="2 3">
    <name type="scientific">Ligilactobacillus aviarius</name>
    <dbReference type="NCBI Taxonomy" id="1606"/>
    <lineage>
        <taxon>Bacteria</taxon>
        <taxon>Bacillati</taxon>
        <taxon>Bacillota</taxon>
        <taxon>Bacilli</taxon>
        <taxon>Lactobacillales</taxon>
        <taxon>Lactobacillaceae</taxon>
        <taxon>Ligilactobacillus</taxon>
    </lineage>
</organism>
<evidence type="ECO:0000256" key="1">
    <source>
        <dbReference type="SAM" id="Phobius"/>
    </source>
</evidence>
<dbReference type="EMBL" id="LVKI01000048">
    <property type="protein sequence ID" value="OAQ06804.1"/>
    <property type="molecule type" value="Genomic_DNA"/>
</dbReference>
<gene>
    <name evidence="2" type="ORF">A3O14_00545</name>
</gene>
<feature type="transmembrane region" description="Helical" evidence="1">
    <location>
        <begin position="192"/>
        <end position="210"/>
    </location>
</feature>
<evidence type="ECO:0008006" key="4">
    <source>
        <dbReference type="Google" id="ProtNLM"/>
    </source>
</evidence>
<comment type="caution">
    <text evidence="2">The sequence shown here is derived from an EMBL/GenBank/DDBJ whole genome shotgun (WGS) entry which is preliminary data.</text>
</comment>
<feature type="transmembrane region" description="Helical" evidence="1">
    <location>
        <begin position="44"/>
        <end position="64"/>
    </location>
</feature>
<protein>
    <recommendedName>
        <fullName evidence="4">Integral membrane protein</fullName>
    </recommendedName>
</protein>